<comment type="caution">
    <text evidence="3">The sequence shown here is derived from an EMBL/GenBank/DDBJ whole genome shotgun (WGS) entry which is preliminary data.</text>
</comment>
<gene>
    <name evidence="3" type="ORF">LTR36_010054</name>
</gene>
<feature type="compositionally biased region" description="Basic and acidic residues" evidence="1">
    <location>
        <begin position="33"/>
        <end position="43"/>
    </location>
</feature>
<evidence type="ECO:0000256" key="2">
    <source>
        <dbReference type="SAM" id="Phobius"/>
    </source>
</evidence>
<feature type="transmembrane region" description="Helical" evidence="2">
    <location>
        <begin position="72"/>
        <end position="95"/>
    </location>
</feature>
<evidence type="ECO:0000256" key="1">
    <source>
        <dbReference type="SAM" id="MobiDB-lite"/>
    </source>
</evidence>
<accession>A0AAV9JRU0</accession>
<dbReference type="InterPro" id="IPR023346">
    <property type="entry name" value="Lysozyme-like_dom_sf"/>
</dbReference>
<keyword evidence="2" id="KW-1133">Transmembrane helix</keyword>
<sequence>MPKPERYYSQNYSLVDNPVLSSADVRGYDEHPLNHVGAERTGRVEGATRAPPADYDSNSMKKSGGWTRKKKMVVFGSIAALAVIIAIVVGVAVSLSHGSTYSYTPLTVQVTNDTAFTDGGATRQSANNVSDGIGAGTDVYKYYSGTAANFPDLSAWVSFENMWEGNLHTLQHSCKLLGDGANNSPKVIDYIFDAIQNRADASLVDHRFIFAVILQESNGCVLVKSSKSSSGVKNPGLMQSHNGHSYSAAHSNVSITAMVQDGTQGTDDGDGLVQNLDNYGDAYRAARGYNSGYIPTSGNLSEAAGATACYVSDIANRLTGWVNATNTCTES</sequence>
<protein>
    <recommendedName>
        <fullName evidence="5">Transglycosylase SLT domain-containing protein</fullName>
    </recommendedName>
</protein>
<evidence type="ECO:0000313" key="4">
    <source>
        <dbReference type="Proteomes" id="UP001324427"/>
    </source>
</evidence>
<dbReference type="Gene3D" id="1.10.530.10">
    <property type="match status" value="1"/>
</dbReference>
<proteinExistence type="predicted"/>
<dbReference type="AlphaFoldDB" id="A0AAV9JRU0"/>
<evidence type="ECO:0000313" key="3">
    <source>
        <dbReference type="EMBL" id="KAK4548185.1"/>
    </source>
</evidence>
<dbReference type="SUPFAM" id="SSF53955">
    <property type="entry name" value="Lysozyme-like"/>
    <property type="match status" value="1"/>
</dbReference>
<evidence type="ECO:0008006" key="5">
    <source>
        <dbReference type="Google" id="ProtNLM"/>
    </source>
</evidence>
<dbReference type="EMBL" id="JAVFHQ010000008">
    <property type="protein sequence ID" value="KAK4548185.1"/>
    <property type="molecule type" value="Genomic_DNA"/>
</dbReference>
<name>A0AAV9JRU0_9PEZI</name>
<keyword evidence="2" id="KW-0472">Membrane</keyword>
<dbReference type="Proteomes" id="UP001324427">
    <property type="component" value="Unassembled WGS sequence"/>
</dbReference>
<keyword evidence="4" id="KW-1185">Reference proteome</keyword>
<keyword evidence="2" id="KW-0812">Transmembrane</keyword>
<organism evidence="3 4">
    <name type="scientific">Oleoguttula mirabilis</name>
    <dbReference type="NCBI Taxonomy" id="1507867"/>
    <lineage>
        <taxon>Eukaryota</taxon>
        <taxon>Fungi</taxon>
        <taxon>Dikarya</taxon>
        <taxon>Ascomycota</taxon>
        <taxon>Pezizomycotina</taxon>
        <taxon>Dothideomycetes</taxon>
        <taxon>Dothideomycetidae</taxon>
        <taxon>Mycosphaerellales</taxon>
        <taxon>Teratosphaeriaceae</taxon>
        <taxon>Oleoguttula</taxon>
    </lineage>
</organism>
<reference evidence="3 4" key="1">
    <citation type="submission" date="2021-11" db="EMBL/GenBank/DDBJ databases">
        <title>Black yeast isolated from Biological Soil Crust.</title>
        <authorList>
            <person name="Kurbessoian T."/>
        </authorList>
    </citation>
    <scope>NUCLEOTIDE SEQUENCE [LARGE SCALE GENOMIC DNA]</scope>
    <source>
        <strain evidence="3 4">CCFEE 5522</strain>
    </source>
</reference>
<feature type="region of interest" description="Disordered" evidence="1">
    <location>
        <begin position="33"/>
        <end position="62"/>
    </location>
</feature>